<dbReference type="Pfam" id="PF00201">
    <property type="entry name" value="UDPGT"/>
    <property type="match status" value="1"/>
</dbReference>
<dbReference type="GO" id="GO:0080043">
    <property type="term" value="F:quercetin 3-O-glucosyltransferase activity"/>
    <property type="evidence" value="ECO:0007669"/>
    <property type="project" value="TreeGrafter"/>
</dbReference>
<dbReference type="Pfam" id="PF26168">
    <property type="entry name" value="Glyco_transf_N"/>
    <property type="match status" value="1"/>
</dbReference>
<feature type="domain" description="Glycosyltransferase N-terminal" evidence="3">
    <location>
        <begin position="7"/>
        <end position="41"/>
    </location>
</feature>
<comment type="caution">
    <text evidence="4">The sequence shown here is derived from an EMBL/GenBank/DDBJ whole genome shotgun (WGS) entry which is preliminary data.</text>
</comment>
<dbReference type="FunFam" id="3.40.50.2000:FF:000061">
    <property type="entry name" value="UDP-glycosyltransferase 83A1"/>
    <property type="match status" value="1"/>
</dbReference>
<evidence type="ECO:0000313" key="4">
    <source>
        <dbReference type="EMBL" id="GER49333.1"/>
    </source>
</evidence>
<dbReference type="Proteomes" id="UP000325081">
    <property type="component" value="Unassembled WGS sequence"/>
</dbReference>
<evidence type="ECO:0000259" key="3">
    <source>
        <dbReference type="Pfam" id="PF26168"/>
    </source>
</evidence>
<dbReference type="Gene3D" id="3.40.50.2000">
    <property type="entry name" value="Glycogen Phosphorylase B"/>
    <property type="match status" value="2"/>
</dbReference>
<dbReference type="EMBL" id="BKCP01008515">
    <property type="protein sequence ID" value="GER49333.1"/>
    <property type="molecule type" value="Genomic_DNA"/>
</dbReference>
<proteinExistence type="inferred from homology"/>
<evidence type="ECO:0000256" key="1">
    <source>
        <dbReference type="ARBA" id="ARBA00009995"/>
    </source>
</evidence>
<dbReference type="InterPro" id="IPR002213">
    <property type="entry name" value="UDP_glucos_trans"/>
</dbReference>
<sequence length="460" mass="51206">MAKPHAVVVPYPAQGHVLPMLELSHRLADHGIRVTFVNTDFIHDRVMKSISDSDSDSGPDVRRAVRMVSVPDGVERPEDRGDLGKLTEGIFRAMPAGLEALIERSDQVGERVTCVIADGQFGWAFDVAAKFGIKKVSFGLASAAARVSLLSIPRFISDGIIDSEDGTILKRQMVQLGPGTPPLHSTNFIWASVGDRPTQKIIYDMLRKIPDSDKNADRLYCNSSYNLEPGTFSEHPDTTPIGPLLATSRLARSSGHFWPEDRACVAWLDRQPANSVVYVAFGSFAVLDPKQFRELALGLELTGRPFLWVVRQDVMAHTEGEGESFRERVEERGNMVVRWAPQQEVLSHPSVGCFVSHCGWNSTVEGIVCGGVPFLCWPYFADQFLNESYICDEWRIGLRLRKDESGIVGCGEIKEKLERVLGDEGFKKRALDLKGKTLDSVERGNSRENFNDFIEWIKEG</sequence>
<accession>A0A5A7QVF5</accession>
<organism evidence="4 5">
    <name type="scientific">Striga asiatica</name>
    <name type="common">Asiatic witchweed</name>
    <name type="synonym">Buchnera asiatica</name>
    <dbReference type="NCBI Taxonomy" id="4170"/>
    <lineage>
        <taxon>Eukaryota</taxon>
        <taxon>Viridiplantae</taxon>
        <taxon>Streptophyta</taxon>
        <taxon>Embryophyta</taxon>
        <taxon>Tracheophyta</taxon>
        <taxon>Spermatophyta</taxon>
        <taxon>Magnoliopsida</taxon>
        <taxon>eudicotyledons</taxon>
        <taxon>Gunneridae</taxon>
        <taxon>Pentapetalae</taxon>
        <taxon>asterids</taxon>
        <taxon>lamiids</taxon>
        <taxon>Lamiales</taxon>
        <taxon>Orobanchaceae</taxon>
        <taxon>Buchnereae</taxon>
        <taxon>Striga</taxon>
    </lineage>
</organism>
<keyword evidence="2 4" id="KW-0808">Transferase</keyword>
<gene>
    <name evidence="4" type="ORF">STAS_26562</name>
</gene>
<dbReference type="PANTHER" id="PTHR11926:SF1412">
    <property type="entry name" value="UDP-GLYCOSYLTRANSFERASE 83A1-LIKE"/>
    <property type="match status" value="1"/>
</dbReference>
<evidence type="ECO:0000313" key="5">
    <source>
        <dbReference type="Proteomes" id="UP000325081"/>
    </source>
</evidence>
<dbReference type="InterPro" id="IPR058980">
    <property type="entry name" value="Glyco_transf_N"/>
</dbReference>
<dbReference type="AlphaFoldDB" id="A0A5A7QVF5"/>
<comment type="similarity">
    <text evidence="1">Belongs to the UDP-glycosyltransferase family.</text>
</comment>
<dbReference type="OrthoDB" id="5835829at2759"/>
<dbReference type="GO" id="GO:0080044">
    <property type="term" value="F:quercetin 7-O-glucosyltransferase activity"/>
    <property type="evidence" value="ECO:0007669"/>
    <property type="project" value="TreeGrafter"/>
</dbReference>
<name>A0A5A7QVF5_STRAF</name>
<dbReference type="CDD" id="cd03784">
    <property type="entry name" value="GT1_Gtf-like"/>
    <property type="match status" value="1"/>
</dbReference>
<dbReference type="SUPFAM" id="SSF53756">
    <property type="entry name" value="UDP-Glycosyltransferase/glycogen phosphorylase"/>
    <property type="match status" value="1"/>
</dbReference>
<evidence type="ECO:0000256" key="2">
    <source>
        <dbReference type="ARBA" id="ARBA00022679"/>
    </source>
</evidence>
<keyword evidence="5" id="KW-1185">Reference proteome</keyword>
<dbReference type="FunFam" id="3.40.50.2000:FF:000108">
    <property type="entry name" value="UDP-glycosyltransferase 83A1"/>
    <property type="match status" value="1"/>
</dbReference>
<protein>
    <submittedName>
        <fullName evidence="4">UDP-Glycosyltransferase superfamily protein</fullName>
    </submittedName>
</protein>
<reference evidence="5" key="1">
    <citation type="journal article" date="2019" name="Curr. Biol.">
        <title>Genome Sequence of Striga asiatica Provides Insight into the Evolution of Plant Parasitism.</title>
        <authorList>
            <person name="Yoshida S."/>
            <person name="Kim S."/>
            <person name="Wafula E.K."/>
            <person name="Tanskanen J."/>
            <person name="Kim Y.M."/>
            <person name="Honaas L."/>
            <person name="Yang Z."/>
            <person name="Spallek T."/>
            <person name="Conn C.E."/>
            <person name="Ichihashi Y."/>
            <person name="Cheong K."/>
            <person name="Cui S."/>
            <person name="Der J.P."/>
            <person name="Gundlach H."/>
            <person name="Jiao Y."/>
            <person name="Hori C."/>
            <person name="Ishida J.K."/>
            <person name="Kasahara H."/>
            <person name="Kiba T."/>
            <person name="Kim M.S."/>
            <person name="Koo N."/>
            <person name="Laohavisit A."/>
            <person name="Lee Y.H."/>
            <person name="Lumba S."/>
            <person name="McCourt P."/>
            <person name="Mortimer J.C."/>
            <person name="Mutuku J.M."/>
            <person name="Nomura T."/>
            <person name="Sasaki-Sekimoto Y."/>
            <person name="Seto Y."/>
            <person name="Wang Y."/>
            <person name="Wakatake T."/>
            <person name="Sakakibara H."/>
            <person name="Demura T."/>
            <person name="Yamaguchi S."/>
            <person name="Yoneyama K."/>
            <person name="Manabe R.I."/>
            <person name="Nelson D.C."/>
            <person name="Schulman A.H."/>
            <person name="Timko M.P."/>
            <person name="dePamphilis C.W."/>
            <person name="Choi D."/>
            <person name="Shirasu K."/>
        </authorList>
    </citation>
    <scope>NUCLEOTIDE SEQUENCE [LARGE SCALE GENOMIC DNA]</scope>
    <source>
        <strain evidence="5">cv. UVA1</strain>
    </source>
</reference>
<dbReference type="PANTHER" id="PTHR11926">
    <property type="entry name" value="GLUCOSYL/GLUCURONOSYL TRANSFERASES"/>
    <property type="match status" value="1"/>
</dbReference>